<proteinExistence type="predicted"/>
<evidence type="ECO:0000313" key="1">
    <source>
        <dbReference type="EMBL" id="QMP82165.1"/>
    </source>
</evidence>
<reference evidence="1" key="1">
    <citation type="journal article" date="2019" name="PLoS Pathog.">
        <title>Re-assessing the diversity of negative strand RNA viruses in insects.</title>
        <authorList>
            <person name="Kafer S."/>
            <person name="Paraskevopoulou S."/>
            <person name="Zirkel F."/>
            <person name="Wieseke N."/>
            <person name="Donath A."/>
            <person name="Petersen M."/>
            <person name="Jones T.C."/>
            <person name="Liu S."/>
            <person name="Zhou X."/>
            <person name="Middendorf M."/>
            <person name="Junglen S."/>
            <person name="Misof B."/>
            <person name="Drosten C."/>
        </authorList>
    </citation>
    <scope>NUCLEOTIDE SEQUENCE</scope>
    <source>
        <strain evidence="1">OKIAV191</strain>
    </source>
</reference>
<organism evidence="1">
    <name type="scientific">Hemipteran orthomyxo-related virus OKIAV191</name>
    <dbReference type="NCBI Taxonomy" id="2746272"/>
    <lineage>
        <taxon>Viruses</taxon>
        <taxon>Riboviria</taxon>
        <taxon>Orthornavirae</taxon>
        <taxon>Negarnaviricota</taxon>
        <taxon>Polyploviricotina</taxon>
        <taxon>Insthoviricetes</taxon>
        <taxon>Articulavirales</taxon>
        <taxon>Orthomyxoviridae</taxon>
    </lineage>
</organism>
<accession>A0A7D7FLF7</accession>
<protein>
    <submittedName>
        <fullName evidence="1">Polymerase PA</fullName>
    </submittedName>
</protein>
<reference evidence="1" key="2">
    <citation type="submission" date="2020-03" db="EMBL/GenBank/DDBJ databases">
        <authorList>
            <person name="Kafer S."/>
            <person name="Paraskevopoulou S."/>
            <person name="Zirkel F."/>
            <person name="Wieseke N."/>
            <person name="Donath A."/>
            <person name="Petersen M."/>
            <person name="Jones T.C."/>
            <person name="Liu S."/>
            <person name="Zhou X."/>
            <person name="Middendorf M."/>
            <person name="Junglen S."/>
            <person name="Misof B."/>
            <person name="Drosten C."/>
        </authorList>
    </citation>
    <scope>NUCLEOTIDE SEQUENCE</scope>
    <source>
        <strain evidence="1">OKIAV191</strain>
    </source>
</reference>
<dbReference type="EMBL" id="MT153388">
    <property type="protein sequence ID" value="QMP82165.1"/>
    <property type="molecule type" value="Viral_cRNA"/>
</dbReference>
<name>A0A7D7FLF7_9ORTO</name>
<sequence>MTQACHPPWFDSLLLDMVANHNLPGLPFKNLGNTTPTEHPLAISSQQAFCYIVEVFKKTWSGIYASKCTNYGSRIGGAYLSNKTKSSHDNIVTFPIYATLTDNDSTVRSVCGIVLRGPHHAHQSTDKIGLITIEMIDPTERNLAYAEFIHNAEVIKTKNGEFTLIARITSETKHNCTYSAFSINSLFVISNLIGEIVLNNPKNPTNMDIINEIKLFCETNKQWIASRIVEALMMITVGTNQEEGYFALLRKLFMCMLAWKRGEIVATWPVEEFCKAINETLVNSPLAMHYSRSVCEVLKVLSELSG</sequence>